<dbReference type="Proteomes" id="UP000823912">
    <property type="component" value="Unassembled WGS sequence"/>
</dbReference>
<evidence type="ECO:0000313" key="13">
    <source>
        <dbReference type="Proteomes" id="UP000823912"/>
    </source>
</evidence>
<dbReference type="InterPro" id="IPR036640">
    <property type="entry name" value="ABC1_TM_sf"/>
</dbReference>
<evidence type="ECO:0000256" key="3">
    <source>
        <dbReference type="ARBA" id="ARBA00022475"/>
    </source>
</evidence>
<dbReference type="InterPro" id="IPR011527">
    <property type="entry name" value="ABC1_TM_dom"/>
</dbReference>
<accession>A0A9D1J9V5</accession>
<dbReference type="SUPFAM" id="SSF52540">
    <property type="entry name" value="P-loop containing nucleoside triphosphate hydrolases"/>
    <property type="match status" value="1"/>
</dbReference>
<comment type="subcellular location">
    <subcellularLocation>
        <location evidence="1">Cell membrane</location>
        <topology evidence="1">Multi-pass membrane protein</topology>
    </subcellularLocation>
</comment>
<dbReference type="InterPro" id="IPR003439">
    <property type="entry name" value="ABC_transporter-like_ATP-bd"/>
</dbReference>
<reference evidence="12" key="2">
    <citation type="journal article" date="2021" name="PeerJ">
        <title>Extensive microbial diversity within the chicken gut microbiome revealed by metagenomics and culture.</title>
        <authorList>
            <person name="Gilroy R."/>
            <person name="Ravi A."/>
            <person name="Getino M."/>
            <person name="Pursley I."/>
            <person name="Horton D.L."/>
            <person name="Alikhan N.F."/>
            <person name="Baker D."/>
            <person name="Gharbi K."/>
            <person name="Hall N."/>
            <person name="Watson M."/>
            <person name="Adriaenssens E.M."/>
            <person name="Foster-Nyarko E."/>
            <person name="Jarju S."/>
            <person name="Secka A."/>
            <person name="Antonio M."/>
            <person name="Oren A."/>
            <person name="Chaudhuri R.R."/>
            <person name="La Ragione R."/>
            <person name="Hildebrand F."/>
            <person name="Pallen M.J."/>
        </authorList>
    </citation>
    <scope>NUCLEOTIDE SEQUENCE</scope>
    <source>
        <strain evidence="12">ChiSjej5B23-6657</strain>
    </source>
</reference>
<dbReference type="AlphaFoldDB" id="A0A9D1J9V5"/>
<dbReference type="Gene3D" id="3.40.50.300">
    <property type="entry name" value="P-loop containing nucleotide triphosphate hydrolases"/>
    <property type="match status" value="1"/>
</dbReference>
<dbReference type="Pfam" id="PF00005">
    <property type="entry name" value="ABC_tran"/>
    <property type="match status" value="1"/>
</dbReference>
<dbReference type="PROSITE" id="PS50893">
    <property type="entry name" value="ABC_TRANSPORTER_2"/>
    <property type="match status" value="1"/>
</dbReference>
<name>A0A9D1J9V5_9FIRM</name>
<keyword evidence="8 9" id="KW-0472">Membrane</keyword>
<protein>
    <submittedName>
        <fullName evidence="12">ABC transporter ATP-binding protein</fullName>
    </submittedName>
</protein>
<evidence type="ECO:0000256" key="4">
    <source>
        <dbReference type="ARBA" id="ARBA00022692"/>
    </source>
</evidence>
<reference evidence="12" key="1">
    <citation type="submission" date="2020-10" db="EMBL/GenBank/DDBJ databases">
        <authorList>
            <person name="Gilroy R."/>
        </authorList>
    </citation>
    <scope>NUCLEOTIDE SEQUENCE</scope>
    <source>
        <strain evidence="12">ChiSjej5B23-6657</strain>
    </source>
</reference>
<keyword evidence="2" id="KW-0813">Transport</keyword>
<keyword evidence="5" id="KW-0547">Nucleotide-binding</keyword>
<evidence type="ECO:0000256" key="6">
    <source>
        <dbReference type="ARBA" id="ARBA00022840"/>
    </source>
</evidence>
<evidence type="ECO:0000313" key="12">
    <source>
        <dbReference type="EMBL" id="HIR69782.1"/>
    </source>
</evidence>
<sequence>MIKIIKNYTKIFRGMRLPWLLLFLLVVISAIQANVEVGAITLTASIIDGTQKAIKTDELIQYIELQLLSGIITIASTYISGLVLQKLNLLVRLRVWNKMMNLPTSYYDSDNANELVTRVTSDADSAGNYFQLIISMFIAVYSAIVAYRQLFHFQLQMGMALLLIIPLTIGISVFYSVVAYRAGSKTRMTLAASMGYLAEHVRGLRLIKSFRMEDEEYRQADDLFRKQCRSDIALSYTNMIQMGGMELIGCMCIVISFVLGGRLVASGDLTIGRLIAFYTLSGVATARMAQICTSVGSFSQNAGIVQKISSILDAEEESEAGVEMDVADADIHVDHVSFSYGKTPVLKDVNCVFPRGKVTAIVGTNGAGKSTLFKLLERMYEPSEGEITFGDRKISEFRLSAWRKSFAIVAQEHPLLSGTIRDNIVYGVERKVTEEELIHVAKMANIYDFVMSTPGGFDAEVGPGGSNFSGGQQQCIAIARAMMRNPDYLLLDEATSNLDARSEQQVTAALENLMKGRTTIMIAHNYSATAFADQVIVLCDGHVEACGTPEELLETNEYYQTFARAGSGVAR</sequence>
<evidence type="ECO:0000256" key="2">
    <source>
        <dbReference type="ARBA" id="ARBA00022448"/>
    </source>
</evidence>
<gene>
    <name evidence="12" type="ORF">IAA55_00690</name>
</gene>
<dbReference type="InterPro" id="IPR003593">
    <property type="entry name" value="AAA+_ATPase"/>
</dbReference>
<proteinExistence type="predicted"/>
<dbReference type="Gene3D" id="1.20.1560.10">
    <property type="entry name" value="ABC transporter type 1, transmembrane domain"/>
    <property type="match status" value="1"/>
</dbReference>
<dbReference type="InterPro" id="IPR017871">
    <property type="entry name" value="ABC_transporter-like_CS"/>
</dbReference>
<dbReference type="GO" id="GO:0005886">
    <property type="term" value="C:plasma membrane"/>
    <property type="evidence" value="ECO:0007669"/>
    <property type="project" value="UniProtKB-SubCell"/>
</dbReference>
<dbReference type="InterPro" id="IPR027417">
    <property type="entry name" value="P-loop_NTPase"/>
</dbReference>
<dbReference type="GO" id="GO:0015421">
    <property type="term" value="F:ABC-type oligopeptide transporter activity"/>
    <property type="evidence" value="ECO:0007669"/>
    <property type="project" value="TreeGrafter"/>
</dbReference>
<feature type="transmembrane region" description="Helical" evidence="9">
    <location>
        <begin position="128"/>
        <end position="147"/>
    </location>
</feature>
<evidence type="ECO:0000256" key="5">
    <source>
        <dbReference type="ARBA" id="ARBA00022741"/>
    </source>
</evidence>
<dbReference type="InterPro" id="IPR039421">
    <property type="entry name" value="Type_1_exporter"/>
</dbReference>
<dbReference type="SMART" id="SM00382">
    <property type="entry name" value="AAA"/>
    <property type="match status" value="1"/>
</dbReference>
<dbReference type="PANTHER" id="PTHR43394">
    <property type="entry name" value="ATP-DEPENDENT PERMEASE MDL1, MITOCHONDRIAL"/>
    <property type="match status" value="1"/>
</dbReference>
<dbReference type="GO" id="GO:0005524">
    <property type="term" value="F:ATP binding"/>
    <property type="evidence" value="ECO:0007669"/>
    <property type="project" value="UniProtKB-KW"/>
</dbReference>
<evidence type="ECO:0000259" key="11">
    <source>
        <dbReference type="PROSITE" id="PS50929"/>
    </source>
</evidence>
<keyword evidence="4 9" id="KW-0812">Transmembrane</keyword>
<keyword evidence="6 12" id="KW-0067">ATP-binding</keyword>
<dbReference type="GO" id="GO:0016887">
    <property type="term" value="F:ATP hydrolysis activity"/>
    <property type="evidence" value="ECO:0007669"/>
    <property type="project" value="InterPro"/>
</dbReference>
<evidence type="ECO:0000256" key="1">
    <source>
        <dbReference type="ARBA" id="ARBA00004651"/>
    </source>
</evidence>
<evidence type="ECO:0000256" key="9">
    <source>
        <dbReference type="SAM" id="Phobius"/>
    </source>
</evidence>
<dbReference type="EMBL" id="DVHM01000009">
    <property type="protein sequence ID" value="HIR69782.1"/>
    <property type="molecule type" value="Genomic_DNA"/>
</dbReference>
<dbReference type="PANTHER" id="PTHR43394:SF1">
    <property type="entry name" value="ATP-BINDING CASSETTE SUB-FAMILY B MEMBER 10, MITOCHONDRIAL"/>
    <property type="match status" value="1"/>
</dbReference>
<keyword evidence="3" id="KW-1003">Cell membrane</keyword>
<dbReference type="CDD" id="cd07346">
    <property type="entry name" value="ABC_6TM_exporters"/>
    <property type="match status" value="1"/>
</dbReference>
<comment type="caution">
    <text evidence="12">The sequence shown here is derived from an EMBL/GenBank/DDBJ whole genome shotgun (WGS) entry which is preliminary data.</text>
</comment>
<evidence type="ECO:0000256" key="8">
    <source>
        <dbReference type="ARBA" id="ARBA00023136"/>
    </source>
</evidence>
<evidence type="ECO:0000259" key="10">
    <source>
        <dbReference type="PROSITE" id="PS50893"/>
    </source>
</evidence>
<feature type="domain" description="ABC transporter" evidence="10">
    <location>
        <begin position="331"/>
        <end position="565"/>
    </location>
</feature>
<dbReference type="Pfam" id="PF00664">
    <property type="entry name" value="ABC_membrane"/>
    <property type="match status" value="1"/>
</dbReference>
<feature type="transmembrane region" description="Helical" evidence="9">
    <location>
        <begin position="65"/>
        <end position="84"/>
    </location>
</feature>
<feature type="domain" description="ABC transmembrane type-1" evidence="11">
    <location>
        <begin position="65"/>
        <end position="300"/>
    </location>
</feature>
<feature type="transmembrane region" description="Helical" evidence="9">
    <location>
        <begin position="247"/>
        <end position="265"/>
    </location>
</feature>
<organism evidence="12 13">
    <name type="scientific">Candidatus Pullilachnospira gallistercoris</name>
    <dbReference type="NCBI Taxonomy" id="2840911"/>
    <lineage>
        <taxon>Bacteria</taxon>
        <taxon>Bacillati</taxon>
        <taxon>Bacillota</taxon>
        <taxon>Clostridia</taxon>
        <taxon>Lachnospirales</taxon>
        <taxon>Lachnospiraceae</taxon>
        <taxon>Lachnospiraceae incertae sedis</taxon>
        <taxon>Candidatus Pullilachnospira</taxon>
    </lineage>
</organism>
<keyword evidence="7 9" id="KW-1133">Transmembrane helix</keyword>
<dbReference type="SUPFAM" id="SSF90123">
    <property type="entry name" value="ABC transporter transmembrane region"/>
    <property type="match status" value="1"/>
</dbReference>
<dbReference type="PROSITE" id="PS50929">
    <property type="entry name" value="ABC_TM1F"/>
    <property type="match status" value="1"/>
</dbReference>
<dbReference type="FunFam" id="3.40.50.300:FF:000221">
    <property type="entry name" value="Multidrug ABC transporter ATP-binding protein"/>
    <property type="match status" value="1"/>
</dbReference>
<dbReference type="PROSITE" id="PS00211">
    <property type="entry name" value="ABC_TRANSPORTER_1"/>
    <property type="match status" value="1"/>
</dbReference>
<feature type="transmembrane region" description="Helical" evidence="9">
    <location>
        <begin position="159"/>
        <end position="180"/>
    </location>
</feature>
<evidence type="ECO:0000256" key="7">
    <source>
        <dbReference type="ARBA" id="ARBA00022989"/>
    </source>
</evidence>